<reference evidence="2" key="1">
    <citation type="journal article" date="2020" name="Sci. Rep.">
        <title>Chromosome-scale genome assembly for the duckweed Spirodela intermedia, integrating cytogenetic maps, PacBio and Oxford Nanopore libraries.</title>
        <authorList>
            <person name="Hoang P.T.N."/>
            <person name="Fiebig A."/>
            <person name="Novak P."/>
            <person name="Macas J."/>
            <person name="Cao H.X."/>
            <person name="Stepanenko A."/>
            <person name="Chen G."/>
            <person name="Borisjuk N."/>
            <person name="Scholz U."/>
            <person name="Schubert I."/>
        </authorList>
    </citation>
    <scope>NUCLEOTIDE SEQUENCE [LARGE SCALE GENOMIC DNA]</scope>
</reference>
<comment type="caution">
    <text evidence="1">The sequence shown here is derived from an EMBL/GenBank/DDBJ whole genome shotgun (WGS) entry which is preliminary data.</text>
</comment>
<accession>A0ABN7ED72</accession>
<dbReference type="EMBL" id="CACRZD030000402">
    <property type="protein sequence ID" value="CAA6675779.1"/>
    <property type="molecule type" value="Genomic_DNA"/>
</dbReference>
<organism evidence="1 2">
    <name type="scientific">Spirodela intermedia</name>
    <name type="common">Intermediate duckweed</name>
    <dbReference type="NCBI Taxonomy" id="51605"/>
    <lineage>
        <taxon>Eukaryota</taxon>
        <taxon>Viridiplantae</taxon>
        <taxon>Streptophyta</taxon>
        <taxon>Embryophyta</taxon>
        <taxon>Tracheophyta</taxon>
        <taxon>Spermatophyta</taxon>
        <taxon>Magnoliopsida</taxon>
        <taxon>Liliopsida</taxon>
        <taxon>Araceae</taxon>
        <taxon>Lemnoideae</taxon>
        <taxon>Spirodela</taxon>
    </lineage>
</organism>
<gene>
    <name evidence="1" type="ORF">SI7747_UN022121</name>
</gene>
<sequence>MKWVVESSPAAVTRRSRKTVTLRLSDGCHPTEKSWMEEVATRLLVDRPLPDNGLFINQSKMIYSMDFDVKGEWRTRAISVEAVRVPARGYSPTELLTCLWARLASGSPPIL</sequence>
<name>A0ABN7ED72_SPIIN</name>
<dbReference type="Proteomes" id="UP001189122">
    <property type="component" value="Unassembled WGS sequence"/>
</dbReference>
<proteinExistence type="predicted"/>
<evidence type="ECO:0000313" key="1">
    <source>
        <dbReference type="EMBL" id="CAA6675779.1"/>
    </source>
</evidence>
<evidence type="ECO:0000313" key="2">
    <source>
        <dbReference type="Proteomes" id="UP001189122"/>
    </source>
</evidence>
<protein>
    <submittedName>
        <fullName evidence="1">Uncharacterized protein</fullName>
    </submittedName>
</protein>
<keyword evidence="2" id="KW-1185">Reference proteome</keyword>